<organism evidence="1 2">
    <name type="scientific">Desmospora activa DSM 45169</name>
    <dbReference type="NCBI Taxonomy" id="1121389"/>
    <lineage>
        <taxon>Bacteria</taxon>
        <taxon>Bacillati</taxon>
        <taxon>Bacillota</taxon>
        <taxon>Bacilli</taxon>
        <taxon>Bacillales</taxon>
        <taxon>Thermoactinomycetaceae</taxon>
        <taxon>Desmospora</taxon>
    </lineage>
</organism>
<keyword evidence="2" id="KW-1185">Reference proteome</keyword>
<protein>
    <submittedName>
        <fullName evidence="1">Uncharacterized protein</fullName>
    </submittedName>
</protein>
<dbReference type="Proteomes" id="UP000241639">
    <property type="component" value="Unassembled WGS sequence"/>
</dbReference>
<proteinExistence type="predicted"/>
<reference evidence="1 2" key="1">
    <citation type="submission" date="2018-04" db="EMBL/GenBank/DDBJ databases">
        <title>Genomic Encyclopedia of Archaeal and Bacterial Type Strains, Phase II (KMG-II): from individual species to whole genera.</title>
        <authorList>
            <person name="Goeker M."/>
        </authorList>
    </citation>
    <scope>NUCLEOTIDE SEQUENCE [LARGE SCALE GENOMIC DNA]</scope>
    <source>
        <strain evidence="1 2">DSM 45169</strain>
    </source>
</reference>
<evidence type="ECO:0000313" key="2">
    <source>
        <dbReference type="Proteomes" id="UP000241639"/>
    </source>
</evidence>
<dbReference type="EMBL" id="PZZP01000003">
    <property type="protein sequence ID" value="PTM54696.1"/>
    <property type="molecule type" value="Genomic_DNA"/>
</dbReference>
<gene>
    <name evidence="1" type="ORF">C8J48_3348</name>
</gene>
<evidence type="ECO:0000313" key="1">
    <source>
        <dbReference type="EMBL" id="PTM54696.1"/>
    </source>
</evidence>
<accession>A0A2T4Z1P2</accession>
<dbReference type="AlphaFoldDB" id="A0A2T4Z1P2"/>
<sequence length="102" mass="11601">MLFMTDLIEVEKLDPTVYLQRLRLSDQSSIDTGLKLGHHDRRKSPTINEGLPFSKVPIVWDDDIIHIVTRRGGFDKNAGILHRIAIALFRCGGWANDQRSFG</sequence>
<name>A0A2T4Z1P2_9BACL</name>
<comment type="caution">
    <text evidence="1">The sequence shown here is derived from an EMBL/GenBank/DDBJ whole genome shotgun (WGS) entry which is preliminary data.</text>
</comment>